<reference evidence="2" key="1">
    <citation type="submission" date="2020-08" db="EMBL/GenBank/DDBJ databases">
        <title>Multicomponent nature underlies the extraordinary mechanical properties of spider dragline silk.</title>
        <authorList>
            <person name="Kono N."/>
            <person name="Nakamura H."/>
            <person name="Mori M."/>
            <person name="Yoshida Y."/>
            <person name="Ohtoshi R."/>
            <person name="Malay A.D."/>
            <person name="Moran D.A.P."/>
            <person name="Tomita M."/>
            <person name="Numata K."/>
            <person name="Arakawa K."/>
        </authorList>
    </citation>
    <scope>NUCLEOTIDE SEQUENCE</scope>
</reference>
<accession>A0A8X6UNM7</accession>
<proteinExistence type="predicted"/>
<evidence type="ECO:0000313" key="1">
    <source>
        <dbReference type="EMBL" id="GFT83581.1"/>
    </source>
</evidence>
<protein>
    <submittedName>
        <fullName evidence="2">Uncharacterized protein</fullName>
    </submittedName>
</protein>
<dbReference type="Proteomes" id="UP000887013">
    <property type="component" value="Unassembled WGS sequence"/>
</dbReference>
<dbReference type="AlphaFoldDB" id="A0A8X6UNM7"/>
<dbReference type="EMBL" id="BMAW01072560">
    <property type="protein sequence ID" value="GFT83581.1"/>
    <property type="molecule type" value="Genomic_DNA"/>
</dbReference>
<comment type="caution">
    <text evidence="2">The sequence shown here is derived from an EMBL/GenBank/DDBJ whole genome shotgun (WGS) entry which is preliminary data.</text>
</comment>
<evidence type="ECO:0000313" key="3">
    <source>
        <dbReference type="Proteomes" id="UP000887013"/>
    </source>
</evidence>
<name>A0A8X6UNM7_NEPPI</name>
<organism evidence="2 3">
    <name type="scientific">Nephila pilipes</name>
    <name type="common">Giant wood spider</name>
    <name type="synonym">Nephila maculata</name>
    <dbReference type="NCBI Taxonomy" id="299642"/>
    <lineage>
        <taxon>Eukaryota</taxon>
        <taxon>Metazoa</taxon>
        <taxon>Ecdysozoa</taxon>
        <taxon>Arthropoda</taxon>
        <taxon>Chelicerata</taxon>
        <taxon>Arachnida</taxon>
        <taxon>Araneae</taxon>
        <taxon>Araneomorphae</taxon>
        <taxon>Entelegynae</taxon>
        <taxon>Araneoidea</taxon>
        <taxon>Nephilidae</taxon>
        <taxon>Nephila</taxon>
    </lineage>
</organism>
<evidence type="ECO:0000313" key="2">
    <source>
        <dbReference type="EMBL" id="GFU34351.1"/>
    </source>
</evidence>
<gene>
    <name evidence="2" type="ORF">NPIL_270071</name>
    <name evidence="1" type="ORF">NPIL_332241</name>
</gene>
<keyword evidence="3" id="KW-1185">Reference proteome</keyword>
<sequence>MYFDSDNLLEKRSSGQRPKKKQFQDNKYVKKSKSAFCRIVFENIAPNKSTSAKKLPSTLNVSQSLEKDICHGILDYRLIDINLMFSKLEKYKHCTVYQEEVKMSQKSTVGSTFLKSCKNCEVQQKFNFRELIGDKKMYLKYIGKELSSLETFCSIMCLPKLADVGEAHANASMKKAVKEEKNY</sequence>
<dbReference type="EMBL" id="BMAW01034244">
    <property type="protein sequence ID" value="GFU34351.1"/>
    <property type="molecule type" value="Genomic_DNA"/>
</dbReference>